<name>C0CN54_BLAHS</name>
<dbReference type="Proteomes" id="UP000003100">
    <property type="component" value="Unassembled WGS sequence"/>
</dbReference>
<protein>
    <submittedName>
        <fullName evidence="1">Uncharacterized protein</fullName>
    </submittedName>
</protein>
<reference evidence="1 2" key="2">
    <citation type="submission" date="2009-02" db="EMBL/GenBank/DDBJ databases">
        <title>Draft genome sequence of Blautia hydrogenotrophica DSM 10507 (Ruminococcus hydrogenotrophicus DSM 10507).</title>
        <authorList>
            <person name="Sudarsanam P."/>
            <person name="Ley R."/>
            <person name="Guruge J."/>
            <person name="Turnbaugh P.J."/>
            <person name="Mahowald M."/>
            <person name="Liep D."/>
            <person name="Gordon J."/>
        </authorList>
    </citation>
    <scope>NUCLEOTIDE SEQUENCE [LARGE SCALE GENOMIC DNA]</scope>
    <source>
        <strain evidence="2">DSM 10507 / JCM 14656 / S5a33</strain>
    </source>
</reference>
<dbReference type="AlphaFoldDB" id="C0CN54"/>
<reference evidence="1 2" key="1">
    <citation type="submission" date="2009-01" db="EMBL/GenBank/DDBJ databases">
        <authorList>
            <person name="Fulton L."/>
            <person name="Clifton S."/>
            <person name="Fulton B."/>
            <person name="Xu J."/>
            <person name="Minx P."/>
            <person name="Pepin K.H."/>
            <person name="Johnson M."/>
            <person name="Bhonagiri V."/>
            <person name="Nash W.E."/>
            <person name="Mardis E.R."/>
            <person name="Wilson R.K."/>
        </authorList>
    </citation>
    <scope>NUCLEOTIDE SEQUENCE [LARGE SCALE GENOMIC DNA]</scope>
    <source>
        <strain evidence="2">DSM 10507 / JCM 14656 / S5a33</strain>
    </source>
</reference>
<accession>C0CN54</accession>
<keyword evidence="2" id="KW-1185">Reference proteome</keyword>
<sequence>MSAGLPGIIRVRIKVNVITINKVGMLCKILFKIVFNTVFSPPFPYFRNLRIPVMQDLPHIL</sequence>
<comment type="caution">
    <text evidence="1">The sequence shown here is derived from an EMBL/GenBank/DDBJ whole genome shotgun (WGS) entry which is preliminary data.</text>
</comment>
<organism evidence="1 2">
    <name type="scientific">Blautia hydrogenotrophica (strain DSM 10507 / JCM 14656 / S5a33)</name>
    <name type="common">Ruminococcus hydrogenotrophicus</name>
    <dbReference type="NCBI Taxonomy" id="476272"/>
    <lineage>
        <taxon>Bacteria</taxon>
        <taxon>Bacillati</taxon>
        <taxon>Bacillota</taxon>
        <taxon>Clostridia</taxon>
        <taxon>Lachnospirales</taxon>
        <taxon>Lachnospiraceae</taxon>
        <taxon>Blautia</taxon>
    </lineage>
</organism>
<gene>
    <name evidence="1" type="ORF">RUMHYD_02293</name>
</gene>
<proteinExistence type="predicted"/>
<dbReference type="EMBL" id="ACBZ01000123">
    <property type="protein sequence ID" value="EEG48843.1"/>
    <property type="molecule type" value="Genomic_DNA"/>
</dbReference>
<evidence type="ECO:0000313" key="1">
    <source>
        <dbReference type="EMBL" id="EEG48843.1"/>
    </source>
</evidence>
<dbReference type="HOGENOM" id="CLU_2913256_0_0_9"/>
<evidence type="ECO:0000313" key="2">
    <source>
        <dbReference type="Proteomes" id="UP000003100"/>
    </source>
</evidence>